<comment type="catalytic activity">
    <reaction evidence="8">
        <text>Couples ATP hydrolysis with the unwinding of duplex DNA by translocating in the 3'-5' direction.</text>
        <dbReference type="EC" id="5.6.2.4"/>
    </reaction>
</comment>
<dbReference type="GO" id="GO:0003677">
    <property type="term" value="F:DNA binding"/>
    <property type="evidence" value="ECO:0007669"/>
    <property type="project" value="UniProtKB-KW"/>
</dbReference>
<dbReference type="CDD" id="cd19067">
    <property type="entry name" value="PfuEndoQ-like"/>
    <property type="match status" value="1"/>
</dbReference>
<dbReference type="InterPro" id="IPR016195">
    <property type="entry name" value="Pol/histidinol_Pase-like"/>
</dbReference>
<comment type="caution">
    <text evidence="15">The sequence shown here is derived from an EMBL/GenBank/DDBJ whole genome shotgun (WGS) entry which is preliminary data.</text>
</comment>
<gene>
    <name evidence="15" type="ORF">CDV28_10170</name>
</gene>
<evidence type="ECO:0000256" key="12">
    <source>
        <dbReference type="PROSITE-ProRule" id="PRU00560"/>
    </source>
</evidence>
<name>A0A521G576_9BACT</name>
<evidence type="ECO:0000256" key="4">
    <source>
        <dbReference type="ARBA" id="ARBA00022806"/>
    </source>
</evidence>
<organism evidence="15 16">
    <name type="scientific">Candidatus Electronema aureum</name>
    <dbReference type="NCBI Taxonomy" id="2005002"/>
    <lineage>
        <taxon>Bacteria</taxon>
        <taxon>Pseudomonadati</taxon>
        <taxon>Thermodesulfobacteriota</taxon>
        <taxon>Desulfobulbia</taxon>
        <taxon>Desulfobulbales</taxon>
        <taxon>Desulfobulbaceae</taxon>
        <taxon>Candidatus Electronema</taxon>
    </lineage>
</organism>
<evidence type="ECO:0000256" key="5">
    <source>
        <dbReference type="ARBA" id="ARBA00022840"/>
    </source>
</evidence>
<dbReference type="PANTHER" id="PTHR11070">
    <property type="entry name" value="UVRD / RECB / PCRA DNA HELICASE FAMILY MEMBER"/>
    <property type="match status" value="1"/>
</dbReference>
<evidence type="ECO:0000256" key="10">
    <source>
        <dbReference type="ARBA" id="ARBA00034923"/>
    </source>
</evidence>
<dbReference type="SUPFAM" id="SSF89550">
    <property type="entry name" value="PHP domain-like"/>
    <property type="match status" value="1"/>
</dbReference>
<keyword evidence="16" id="KW-1185">Reference proteome</keyword>
<dbReference type="InterPro" id="IPR014017">
    <property type="entry name" value="DNA_helicase_UvrD-like_C"/>
</dbReference>
<dbReference type="InterPro" id="IPR013986">
    <property type="entry name" value="DExx_box_DNA_helicase_dom_sf"/>
</dbReference>
<sequence length="1089" mass="119719">MPYIADLHVHSLYSRATSKASTLHGLAAWAAIKGIDLVATGDFTHPGWFAQLCVELEPAEPGLFRLKQPPSFEKLASLLPPGVQPDTSHIRFVLSAEISSIYKRGGKVRKVHNLLYAPDFAAVQRLNSVLAGIGNLEADGRPILGLDSQTLLALLLEHAPQGFLVPAHIWTPWFSLFGSKSGFDAVEECFGDLSGEVFALETGLSSDPEMNRRISALDRFALISNSDCHSPAKLGREANIFTAPLDFFALKEALRNPLRGQFQATIEFYPEEGKYHCDGHRSCGICLEPHQTAAAQGICPQCGKPLTIGVLYRVLELADREAPHWPEGAPAVHSLIPLPELLGELFGCGPASKQVDTAYGRLINAFGSEFHLLLETPLAEIAAVSPLLAEAVKRVRTKQVIRTPGFDGEFGVIKVFADTERDELGGQLNLFGLTPSKPRAKKERKQAIVRKKAKEEVLQPQNRPLNPEQQAAVESEATRIIVQAGPGTGKTHTLVQRAVRLIAAGQGPVLVITFTNKAAEGIRQRLSTALGAEQSLPWVETFHGFCLHWLLRRQPDLSLAGPEMRERIFRQQYPQLSERERKDLQRQASLLLADQRVLPESYAEDDPLRPYFAAYLREHNLLDLDEVVPACTALLHRDSSFAAEVRATVAHLLVDEFQDLNAAQYELVRLLAENGSVFAIGDPDQAIYGFRGANPAWFRKFIVEQQPERHHLTINYRSGTQILEAAAAVIANNHENGEQPGTQAATKKQSVIYRHLAMNAAAEARFIAEQIQQLIGGTSHREIDRLVGSEGELALSEIAILCRTARQMPLIAQALADRTLPCQVVDLQPFYLSGNTKIIYYWLLLAAERIDQAELLFLLGHEEGIGAQTLAAAEQILSAQESSRSPLADLLSADSLPEHLRQCGNRMAKVAARLSTESPVAAVDLALIHCSFNNDEPDLVRFRNMAASAVSLPAFAEHLRKHQDSLIYDERAEAVLLATLHAAKGLEFKAVFLAGCEEGLLPIAPRTVLDTAATEEHLAEERRLFFVGLTRAAEVLYLSSAGERQGYAGLERSAPSRFLAEIPAELLNTPLLLPKQARKKSSGRQLRLF</sequence>
<feature type="domain" description="UvrD-like helicase ATP-binding" evidence="13">
    <location>
        <begin position="463"/>
        <end position="719"/>
    </location>
</feature>
<dbReference type="Pfam" id="PF00580">
    <property type="entry name" value="UvrD-helicase"/>
    <property type="match status" value="1"/>
</dbReference>
<evidence type="ECO:0000256" key="1">
    <source>
        <dbReference type="ARBA" id="ARBA00009922"/>
    </source>
</evidence>
<keyword evidence="5 12" id="KW-0067">ATP-binding</keyword>
<feature type="binding site" evidence="12">
    <location>
        <begin position="484"/>
        <end position="491"/>
    </location>
    <ligand>
        <name>ATP</name>
        <dbReference type="ChEBI" id="CHEBI:30616"/>
    </ligand>
</feature>
<evidence type="ECO:0000256" key="8">
    <source>
        <dbReference type="ARBA" id="ARBA00034617"/>
    </source>
</evidence>
<dbReference type="InterPro" id="IPR027417">
    <property type="entry name" value="P-loop_NTPase"/>
</dbReference>
<dbReference type="PROSITE" id="PS51217">
    <property type="entry name" value="UVRD_HELICASE_CTER"/>
    <property type="match status" value="1"/>
</dbReference>
<dbReference type="PANTHER" id="PTHR11070:SF2">
    <property type="entry name" value="ATP-DEPENDENT DNA HELICASE SRS2"/>
    <property type="match status" value="1"/>
</dbReference>
<dbReference type="Proteomes" id="UP000316238">
    <property type="component" value="Unassembled WGS sequence"/>
</dbReference>
<dbReference type="Pfam" id="PF13361">
    <property type="entry name" value="UvrD_C"/>
    <property type="match status" value="2"/>
</dbReference>
<evidence type="ECO:0000313" key="16">
    <source>
        <dbReference type="Proteomes" id="UP000316238"/>
    </source>
</evidence>
<proteinExistence type="inferred from homology"/>
<dbReference type="CDD" id="cd18807">
    <property type="entry name" value="SF1_C_UvrD"/>
    <property type="match status" value="1"/>
</dbReference>
<dbReference type="InterPro" id="IPR014016">
    <property type="entry name" value="UvrD-like_ATP-bd"/>
</dbReference>
<keyword evidence="2 12" id="KW-0547">Nucleotide-binding</keyword>
<dbReference type="Gene3D" id="3.20.20.140">
    <property type="entry name" value="Metal-dependent hydrolases"/>
    <property type="match status" value="1"/>
</dbReference>
<evidence type="ECO:0000256" key="7">
    <source>
        <dbReference type="ARBA" id="ARBA00023235"/>
    </source>
</evidence>
<dbReference type="GO" id="GO:0043138">
    <property type="term" value="F:3'-5' DNA helicase activity"/>
    <property type="evidence" value="ECO:0007669"/>
    <property type="project" value="UniProtKB-EC"/>
</dbReference>
<dbReference type="GO" id="GO:0000725">
    <property type="term" value="P:recombinational repair"/>
    <property type="evidence" value="ECO:0007669"/>
    <property type="project" value="TreeGrafter"/>
</dbReference>
<evidence type="ECO:0000256" key="9">
    <source>
        <dbReference type="ARBA" id="ARBA00034808"/>
    </source>
</evidence>
<dbReference type="CDD" id="cd17932">
    <property type="entry name" value="DEXQc_UvrD"/>
    <property type="match status" value="1"/>
</dbReference>
<dbReference type="Gene3D" id="1.10.10.160">
    <property type="match status" value="1"/>
</dbReference>
<dbReference type="Gene3D" id="3.40.50.300">
    <property type="entry name" value="P-loop containing nucleotide triphosphate hydrolases"/>
    <property type="match status" value="2"/>
</dbReference>
<dbReference type="SUPFAM" id="SSF52540">
    <property type="entry name" value="P-loop containing nucleoside triphosphate hydrolases"/>
    <property type="match status" value="1"/>
</dbReference>
<keyword evidence="3 12" id="KW-0378">Hydrolase</keyword>
<reference evidence="15" key="1">
    <citation type="submission" date="2017-07" db="EMBL/GenBank/DDBJ databases">
        <title>The cable genome - Insights into the physiology and evolution of filamentous bacteria capable of sulfide oxidation via long distance electron transfer.</title>
        <authorList>
            <person name="Thorup C."/>
            <person name="Bjerg J.T."/>
            <person name="Schreiber L."/>
            <person name="Nielsen L.P."/>
            <person name="Kjeldsen K.U."/>
            <person name="Boesen T."/>
            <person name="Boggild A."/>
            <person name="Meysman F."/>
            <person name="Geelhoed J."/>
            <person name="Schramm A."/>
        </authorList>
    </citation>
    <scope>NUCLEOTIDE SEQUENCE [LARGE SCALE GENOMIC DNA]</scope>
    <source>
        <strain evidence="15">GS</strain>
    </source>
</reference>
<evidence type="ECO:0000256" key="6">
    <source>
        <dbReference type="ARBA" id="ARBA00023125"/>
    </source>
</evidence>
<evidence type="ECO:0000259" key="14">
    <source>
        <dbReference type="PROSITE" id="PS51217"/>
    </source>
</evidence>
<dbReference type="InterPro" id="IPR000212">
    <property type="entry name" value="DNA_helicase_UvrD/REP"/>
</dbReference>
<evidence type="ECO:0000256" key="3">
    <source>
        <dbReference type="ARBA" id="ARBA00022801"/>
    </source>
</evidence>
<protein>
    <recommendedName>
        <fullName evidence="9">DNA 3'-5' helicase</fullName>
        <ecNumber evidence="9">5.6.2.4</ecNumber>
    </recommendedName>
    <alternativeName>
        <fullName evidence="10">DNA 3'-5' helicase II</fullName>
    </alternativeName>
</protein>
<feature type="domain" description="UvrD-like helicase C-terminal" evidence="14">
    <location>
        <begin position="720"/>
        <end position="985"/>
    </location>
</feature>
<dbReference type="GO" id="GO:0033202">
    <property type="term" value="C:DNA helicase complex"/>
    <property type="evidence" value="ECO:0007669"/>
    <property type="project" value="TreeGrafter"/>
</dbReference>
<accession>A0A521G576</accession>
<dbReference type="EMBL" id="NQJD01000001">
    <property type="protein sequence ID" value="TAA76172.1"/>
    <property type="molecule type" value="Genomic_DNA"/>
</dbReference>
<dbReference type="EC" id="5.6.2.4" evidence="9"/>
<comment type="catalytic activity">
    <reaction evidence="11">
        <text>ATP + H2O = ADP + phosphate + H(+)</text>
        <dbReference type="Rhea" id="RHEA:13065"/>
        <dbReference type="ChEBI" id="CHEBI:15377"/>
        <dbReference type="ChEBI" id="CHEBI:15378"/>
        <dbReference type="ChEBI" id="CHEBI:30616"/>
        <dbReference type="ChEBI" id="CHEBI:43474"/>
        <dbReference type="ChEBI" id="CHEBI:456216"/>
        <dbReference type="EC" id="5.6.2.4"/>
    </reaction>
</comment>
<dbReference type="AlphaFoldDB" id="A0A521G576"/>
<evidence type="ECO:0000256" key="2">
    <source>
        <dbReference type="ARBA" id="ARBA00022741"/>
    </source>
</evidence>
<keyword evidence="7" id="KW-0413">Isomerase</keyword>
<keyword evidence="6" id="KW-0238">DNA-binding</keyword>
<dbReference type="GO" id="GO:0005829">
    <property type="term" value="C:cytosol"/>
    <property type="evidence" value="ECO:0007669"/>
    <property type="project" value="TreeGrafter"/>
</dbReference>
<keyword evidence="4 12" id="KW-0347">Helicase</keyword>
<dbReference type="Gene3D" id="1.10.486.10">
    <property type="entry name" value="PCRA, domain 4"/>
    <property type="match status" value="1"/>
</dbReference>
<evidence type="ECO:0000259" key="13">
    <source>
        <dbReference type="PROSITE" id="PS51198"/>
    </source>
</evidence>
<comment type="similarity">
    <text evidence="1">Belongs to the helicase family. UvrD subfamily.</text>
</comment>
<dbReference type="GO" id="GO:0005524">
    <property type="term" value="F:ATP binding"/>
    <property type="evidence" value="ECO:0007669"/>
    <property type="project" value="UniProtKB-UniRule"/>
</dbReference>
<evidence type="ECO:0000313" key="15">
    <source>
        <dbReference type="EMBL" id="TAA76172.1"/>
    </source>
</evidence>
<dbReference type="PROSITE" id="PS51198">
    <property type="entry name" value="UVRD_HELICASE_ATP_BIND"/>
    <property type="match status" value="1"/>
</dbReference>
<evidence type="ECO:0000256" key="11">
    <source>
        <dbReference type="ARBA" id="ARBA00048988"/>
    </source>
</evidence>
<dbReference type="GO" id="GO:0016887">
    <property type="term" value="F:ATP hydrolysis activity"/>
    <property type="evidence" value="ECO:0007669"/>
    <property type="project" value="RHEA"/>
</dbReference>